<gene>
    <name evidence="1" type="ORF">CW354_00375</name>
</gene>
<name>A0A2S7KA51_9PROT</name>
<sequence>MAKVVEFVTRLDIDALADDQLAEEREDAVRRHLQTDGGALEDLVKMDMLNAALQALKPAIYRDRALRETVEKLLRRRAA</sequence>
<reference evidence="1 2" key="1">
    <citation type="submission" date="2017-12" db="EMBL/GenBank/DDBJ databases">
        <authorList>
            <person name="Hurst M.R.H."/>
        </authorList>
    </citation>
    <scope>NUCLEOTIDE SEQUENCE [LARGE SCALE GENOMIC DNA]</scope>
    <source>
        <strain evidence="1 2">SY-3-19</strain>
    </source>
</reference>
<proteinExistence type="predicted"/>
<comment type="caution">
    <text evidence="1">The sequence shown here is derived from an EMBL/GenBank/DDBJ whole genome shotgun (WGS) entry which is preliminary data.</text>
</comment>
<organism evidence="1 2">
    <name type="scientific">Hyphococcus luteus</name>
    <dbReference type="NCBI Taxonomy" id="2058213"/>
    <lineage>
        <taxon>Bacteria</taxon>
        <taxon>Pseudomonadati</taxon>
        <taxon>Pseudomonadota</taxon>
        <taxon>Alphaproteobacteria</taxon>
        <taxon>Parvularculales</taxon>
        <taxon>Parvularculaceae</taxon>
        <taxon>Hyphococcus</taxon>
    </lineage>
</organism>
<dbReference type="EMBL" id="PJCH01000001">
    <property type="protein sequence ID" value="PQA89367.1"/>
    <property type="molecule type" value="Genomic_DNA"/>
</dbReference>
<accession>A0A2S7KA51</accession>
<evidence type="ECO:0000313" key="1">
    <source>
        <dbReference type="EMBL" id="PQA89367.1"/>
    </source>
</evidence>
<dbReference type="AlphaFoldDB" id="A0A2S7KA51"/>
<evidence type="ECO:0000313" key="2">
    <source>
        <dbReference type="Proteomes" id="UP000239504"/>
    </source>
</evidence>
<keyword evidence="2" id="KW-1185">Reference proteome</keyword>
<dbReference type="RefSeq" id="WP_104828069.1">
    <property type="nucleotide sequence ID" value="NZ_PJCH01000001.1"/>
</dbReference>
<dbReference type="Proteomes" id="UP000239504">
    <property type="component" value="Unassembled WGS sequence"/>
</dbReference>
<protein>
    <submittedName>
        <fullName evidence="1">Uncharacterized protein</fullName>
    </submittedName>
</protein>